<feature type="non-terminal residue" evidence="2">
    <location>
        <position position="1"/>
    </location>
</feature>
<evidence type="ECO:0000313" key="3">
    <source>
        <dbReference type="Proteomes" id="UP000266723"/>
    </source>
</evidence>
<name>A0ABQ7CET7_BRACR</name>
<evidence type="ECO:0008006" key="4">
    <source>
        <dbReference type="Google" id="ProtNLM"/>
    </source>
</evidence>
<feature type="region of interest" description="Disordered" evidence="1">
    <location>
        <begin position="1"/>
        <end position="67"/>
    </location>
</feature>
<dbReference type="Proteomes" id="UP000266723">
    <property type="component" value="Unassembled WGS sequence"/>
</dbReference>
<keyword evidence="3" id="KW-1185">Reference proteome</keyword>
<sequence length="138" mass="14802">GRPCKQVETSQSSSDSKAQNGAVNNAMSESSKTPVQSAGKKNKKKKKSNEEAKEENKAIGHTQTDSLAHSSVLSAGYGQLHRKTSEEWGGGVGQECVLVTKESLQFHHQWGTVLARGAGGDIPPNAWLTFDVKLLDVK</sequence>
<dbReference type="InterPro" id="IPR046357">
    <property type="entry name" value="PPIase_dom_sf"/>
</dbReference>
<comment type="caution">
    <text evidence="2">The sequence shown here is derived from an EMBL/GenBank/DDBJ whole genome shotgun (WGS) entry which is preliminary data.</text>
</comment>
<proteinExistence type="predicted"/>
<accession>A0ABQ7CET7</accession>
<gene>
    <name evidence="2" type="ORF">DY000_02005067</name>
</gene>
<reference evidence="2 3" key="1">
    <citation type="journal article" date="2020" name="BMC Genomics">
        <title>Intraspecific diversification of the crop wild relative Brassica cretica Lam. using demographic model selection.</title>
        <authorList>
            <person name="Kioukis A."/>
            <person name="Michalopoulou V.A."/>
            <person name="Briers L."/>
            <person name="Pirintsos S."/>
            <person name="Studholme D.J."/>
            <person name="Pavlidis P."/>
            <person name="Sarris P.F."/>
        </authorList>
    </citation>
    <scope>NUCLEOTIDE SEQUENCE [LARGE SCALE GENOMIC DNA]</scope>
    <source>
        <strain evidence="3">cv. PFS-1207/04</strain>
    </source>
</reference>
<evidence type="ECO:0000313" key="2">
    <source>
        <dbReference type="EMBL" id="KAF3550126.1"/>
    </source>
</evidence>
<evidence type="ECO:0000256" key="1">
    <source>
        <dbReference type="SAM" id="MobiDB-lite"/>
    </source>
</evidence>
<protein>
    <recommendedName>
        <fullName evidence="4">Peptidylprolyl isomerase</fullName>
    </recommendedName>
</protein>
<dbReference type="Gene3D" id="3.10.50.40">
    <property type="match status" value="1"/>
</dbReference>
<feature type="compositionally biased region" description="Basic and acidic residues" evidence="1">
    <location>
        <begin position="48"/>
        <end position="58"/>
    </location>
</feature>
<dbReference type="SUPFAM" id="SSF54534">
    <property type="entry name" value="FKBP-like"/>
    <property type="match status" value="1"/>
</dbReference>
<organism evidence="2 3">
    <name type="scientific">Brassica cretica</name>
    <name type="common">Mustard</name>
    <dbReference type="NCBI Taxonomy" id="69181"/>
    <lineage>
        <taxon>Eukaryota</taxon>
        <taxon>Viridiplantae</taxon>
        <taxon>Streptophyta</taxon>
        <taxon>Embryophyta</taxon>
        <taxon>Tracheophyta</taxon>
        <taxon>Spermatophyta</taxon>
        <taxon>Magnoliopsida</taxon>
        <taxon>eudicotyledons</taxon>
        <taxon>Gunneridae</taxon>
        <taxon>Pentapetalae</taxon>
        <taxon>rosids</taxon>
        <taxon>malvids</taxon>
        <taxon>Brassicales</taxon>
        <taxon>Brassicaceae</taxon>
        <taxon>Brassiceae</taxon>
        <taxon>Brassica</taxon>
    </lineage>
</organism>
<feature type="compositionally biased region" description="Polar residues" evidence="1">
    <location>
        <begin position="7"/>
        <end position="36"/>
    </location>
</feature>
<dbReference type="EMBL" id="QGKV02000832">
    <property type="protein sequence ID" value="KAF3550126.1"/>
    <property type="molecule type" value="Genomic_DNA"/>
</dbReference>